<feature type="region of interest" description="Disordered" evidence="1">
    <location>
        <begin position="197"/>
        <end position="230"/>
    </location>
</feature>
<accession>A0A316I7I1</accession>
<proteinExistence type="predicted"/>
<evidence type="ECO:0000256" key="1">
    <source>
        <dbReference type="SAM" id="MobiDB-lite"/>
    </source>
</evidence>
<evidence type="ECO:0000313" key="4">
    <source>
        <dbReference type="Proteomes" id="UP000246005"/>
    </source>
</evidence>
<feature type="domain" description="DUF6891" evidence="2">
    <location>
        <begin position="105"/>
        <end position="209"/>
    </location>
</feature>
<name>A0A316I7I1_9PSEU</name>
<evidence type="ECO:0000313" key="3">
    <source>
        <dbReference type="EMBL" id="PWK88979.1"/>
    </source>
</evidence>
<dbReference type="EMBL" id="QGHB01000002">
    <property type="protein sequence ID" value="PWK88979.1"/>
    <property type="molecule type" value="Genomic_DNA"/>
</dbReference>
<dbReference type="Pfam" id="PF21831">
    <property type="entry name" value="DUF6891"/>
    <property type="match status" value="1"/>
</dbReference>
<protein>
    <recommendedName>
        <fullName evidence="2">DUF6891 domain-containing protein</fullName>
    </recommendedName>
</protein>
<sequence>MSIEELAALVRRIGGEGDRFLVVQRIPDLPDVFVQVWHEAGGDYELEHRAGAADRHFQVTSDAPDVVIETITGWARQDAGRDNGPAWSLLDMGPVREAPRLDLDEDERAELENRVREVLVGGYASRAELAEEYLVTENRRPVSRAQAQALADRLWLERVAEQGLMAGETDPERLTRAFAALREAGITARENFTCCRSCGESEIGGEGGSDPAASSTSTPSARIPPRPVTG</sequence>
<comment type="caution">
    <text evidence="3">The sequence shown here is derived from an EMBL/GenBank/DDBJ whole genome shotgun (WGS) entry which is preliminary data.</text>
</comment>
<dbReference type="Proteomes" id="UP000246005">
    <property type="component" value="Unassembled WGS sequence"/>
</dbReference>
<dbReference type="AlphaFoldDB" id="A0A316I7I1"/>
<evidence type="ECO:0000259" key="2">
    <source>
        <dbReference type="Pfam" id="PF21831"/>
    </source>
</evidence>
<dbReference type="InterPro" id="IPR054186">
    <property type="entry name" value="DUF6891"/>
</dbReference>
<reference evidence="3 4" key="1">
    <citation type="submission" date="2018-05" db="EMBL/GenBank/DDBJ databases">
        <title>Genomic Encyclopedia of Type Strains, Phase IV (KMG-IV): sequencing the most valuable type-strain genomes for metagenomic binning, comparative biology and taxonomic classification.</title>
        <authorList>
            <person name="Goeker M."/>
        </authorList>
    </citation>
    <scope>NUCLEOTIDE SEQUENCE [LARGE SCALE GENOMIC DNA]</scope>
    <source>
        <strain evidence="3 4">DSM 45480</strain>
    </source>
</reference>
<organism evidence="3 4">
    <name type="scientific">Lentzea atacamensis</name>
    <dbReference type="NCBI Taxonomy" id="531938"/>
    <lineage>
        <taxon>Bacteria</taxon>
        <taxon>Bacillati</taxon>
        <taxon>Actinomycetota</taxon>
        <taxon>Actinomycetes</taxon>
        <taxon>Pseudonocardiales</taxon>
        <taxon>Pseudonocardiaceae</taxon>
        <taxon>Lentzea</taxon>
    </lineage>
</organism>
<gene>
    <name evidence="3" type="ORF">C8D88_102247</name>
</gene>
<feature type="compositionally biased region" description="Low complexity" evidence="1">
    <location>
        <begin position="209"/>
        <end position="221"/>
    </location>
</feature>